<dbReference type="SUPFAM" id="SSF51445">
    <property type="entry name" value="(Trans)glycosidases"/>
    <property type="match status" value="1"/>
</dbReference>
<dbReference type="Gene3D" id="3.20.20.80">
    <property type="entry name" value="Glycosidases"/>
    <property type="match status" value="1"/>
</dbReference>
<feature type="active site" description="Nucleophile" evidence="4">
    <location>
        <position position="334"/>
    </location>
</feature>
<dbReference type="InterPro" id="IPR018120">
    <property type="entry name" value="Glyco_hydro_1_AS"/>
</dbReference>
<evidence type="ECO:0000256" key="1">
    <source>
        <dbReference type="ARBA" id="ARBA00010838"/>
    </source>
</evidence>
<dbReference type="PRINTS" id="PR00131">
    <property type="entry name" value="GLHYDRLASE1"/>
</dbReference>
<dbReference type="PROSITE" id="PS00572">
    <property type="entry name" value="GLYCOSYL_HYDROL_F1_1"/>
    <property type="match status" value="1"/>
</dbReference>
<reference evidence="10" key="1">
    <citation type="submission" date="2018-09" db="EMBL/GenBank/DDBJ databases">
        <title>Complete Genome Sequencing of Sulfolobus sp. JCM 16834.</title>
        <authorList>
            <person name="Kato S."/>
            <person name="Itoh T."/>
            <person name="Ohkuma M."/>
        </authorList>
    </citation>
    <scope>NUCLEOTIDE SEQUENCE [LARGE SCALE GENOMIC DNA]</scope>
    <source>
        <strain evidence="10">IC-007</strain>
    </source>
</reference>
<dbReference type="GO" id="GO:0000272">
    <property type="term" value="P:polysaccharide catabolic process"/>
    <property type="evidence" value="ECO:0007669"/>
    <property type="project" value="InterPro"/>
</dbReference>
<evidence type="ECO:0000313" key="10">
    <source>
        <dbReference type="Proteomes" id="UP000325030"/>
    </source>
</evidence>
<evidence type="ECO:0000313" key="8">
    <source>
        <dbReference type="EMBL" id="BBG25684.1"/>
    </source>
</evidence>
<proteinExistence type="inferred from homology"/>
<dbReference type="PANTHER" id="PTHR10353:SF209">
    <property type="entry name" value="GALACTOLIPID GALACTOSYLTRANSFERASE SFR2, CHLOROPLASTIC"/>
    <property type="match status" value="1"/>
</dbReference>
<evidence type="ECO:0000256" key="4">
    <source>
        <dbReference type="PROSITE-ProRule" id="PRU10055"/>
    </source>
</evidence>
<comment type="similarity">
    <text evidence="1 5">Belongs to the glycosyl hydrolase 1 family.</text>
</comment>
<evidence type="ECO:0000256" key="6">
    <source>
        <dbReference type="RuleBase" id="RU004468"/>
    </source>
</evidence>
<evidence type="ECO:0000256" key="3">
    <source>
        <dbReference type="ARBA" id="ARBA00023295"/>
    </source>
</evidence>
<dbReference type="InterPro" id="IPR001360">
    <property type="entry name" value="Glyco_hydro_1"/>
</dbReference>
<sequence length="433" mass="50290">MEFPENFKFGWSQSGFQFEMGGGSPLDQNSDWFKWVHDKENIISGLVSGDLPENGVGYLKNYAFFHQEAKRMGLNAVRVGVEWSRLFPEKGSFNEDVINTYGQILKDLKDKGFHVILNLYHWSMPLWLHDPIMVRKGKFERSGWLMESTLDHFQEFVESSVKSLDDLVDEYVIVNEPNVIWKAGFVLTRMGFPPSYLDFEKAEIVKENLMKACNLAYKSIKGITKKKVGIVYAMADIQGDEEVKEKAKMEEEFSFLDGVNWDWLGVNYYTRIVVEPIGENFTVKRGLGMYAQGYSTSLEGRVVSDNGWEVYPEGIRNVLLESWRRYGKEIYVTENGVSDSKDMIRPWYIVSHLYYVRKAMGEGVPVKGYLHWSLVDNYEWSSGFSQRFGLMGMDFKSRKAWWRPSAYLYKEIATSREIDKRMLNYLNLSDSVE</sequence>
<keyword evidence="3 6" id="KW-0326">Glycosidase</keyword>
<dbReference type="EMBL" id="AP018929">
    <property type="protein sequence ID" value="BBG22924.1"/>
    <property type="molecule type" value="Genomic_DNA"/>
</dbReference>
<name>A0A510DRZ8_9CREN</name>
<dbReference type="InterPro" id="IPR033132">
    <property type="entry name" value="GH_1_N_CS"/>
</dbReference>
<evidence type="ECO:0000256" key="2">
    <source>
        <dbReference type="ARBA" id="ARBA00022801"/>
    </source>
</evidence>
<organism evidence="7 9">
    <name type="scientific">Sulfuracidifex tepidarius</name>
    <dbReference type="NCBI Taxonomy" id="1294262"/>
    <lineage>
        <taxon>Archaea</taxon>
        <taxon>Thermoproteota</taxon>
        <taxon>Thermoprotei</taxon>
        <taxon>Sulfolobales</taxon>
        <taxon>Sulfolobaceae</taxon>
        <taxon>Sulfuracidifex</taxon>
    </lineage>
</organism>
<keyword evidence="9" id="KW-1185">Reference proteome</keyword>
<keyword evidence="2 6" id="KW-0378">Hydrolase</keyword>
<evidence type="ECO:0000313" key="9">
    <source>
        <dbReference type="Proteomes" id="UP000322983"/>
    </source>
</evidence>
<dbReference type="KEGG" id="step:IC006_0208"/>
<reference evidence="7 9" key="2">
    <citation type="journal article" date="2020" name="Int. J. Syst. Evol. Microbiol.">
        <title>Sulfuracidifex tepidarius gen. nov., sp. nov. and transfer of Sulfolobus metallicus Huber and Stetter 1992 to the genus Sulfuracidifex as Sulfuracidifex metallicus comb. nov.</title>
        <authorList>
            <person name="Itoh T."/>
            <person name="Miura T."/>
            <person name="Sakai H.D."/>
            <person name="Kato S."/>
            <person name="Ohkuma M."/>
            <person name="Takashina T."/>
        </authorList>
    </citation>
    <scope>NUCLEOTIDE SEQUENCE [LARGE SCALE GENOMIC DNA]</scope>
    <source>
        <strain evidence="7 9">IC-006</strain>
        <strain evidence="8">IC-007</strain>
    </source>
</reference>
<dbReference type="PROSITE" id="PS00653">
    <property type="entry name" value="GLYCOSYL_HYDROL_F1_2"/>
    <property type="match status" value="1"/>
</dbReference>
<dbReference type="Pfam" id="PF00232">
    <property type="entry name" value="Glyco_hydro_1"/>
    <property type="match status" value="2"/>
</dbReference>
<dbReference type="STRING" id="1294262.GCA_001316085_02348"/>
<dbReference type="InterPro" id="IPR017853">
    <property type="entry name" value="GH"/>
</dbReference>
<accession>A0A510DZK9</accession>
<accession>A0A510DRZ8</accession>
<evidence type="ECO:0000256" key="5">
    <source>
        <dbReference type="RuleBase" id="RU003690"/>
    </source>
</evidence>
<evidence type="ECO:0000313" key="7">
    <source>
        <dbReference type="EMBL" id="BBG22924.1"/>
    </source>
</evidence>
<dbReference type="GO" id="GO:0008422">
    <property type="term" value="F:beta-glucosidase activity"/>
    <property type="evidence" value="ECO:0007669"/>
    <property type="project" value="TreeGrafter"/>
</dbReference>
<dbReference type="EMBL" id="AP018930">
    <property type="protein sequence ID" value="BBG25684.1"/>
    <property type="molecule type" value="Genomic_DNA"/>
</dbReference>
<dbReference type="AlphaFoldDB" id="A0A510DRZ8"/>
<dbReference type="GeneID" id="41716698"/>
<protein>
    <submittedName>
        <fullName evidence="7">Beta-galactosidase</fullName>
    </submittedName>
</protein>
<dbReference type="PANTHER" id="PTHR10353">
    <property type="entry name" value="GLYCOSYL HYDROLASE"/>
    <property type="match status" value="1"/>
</dbReference>
<dbReference type="RefSeq" id="WP_054846387.1">
    <property type="nucleotide sequence ID" value="NZ_AP018930.1"/>
</dbReference>
<dbReference type="Proteomes" id="UP000325030">
    <property type="component" value="Chromosome"/>
</dbReference>
<dbReference type="Proteomes" id="UP000322983">
    <property type="component" value="Chromosome"/>
</dbReference>
<gene>
    <name evidence="7" type="ORF">IC006_0208</name>
    <name evidence="8" type="ORF">IC007_0189</name>
</gene>